<evidence type="ECO:0000256" key="2">
    <source>
        <dbReference type="ARBA" id="ARBA00022549"/>
    </source>
</evidence>
<gene>
    <name evidence="9" type="ORF">IQ241_19590</name>
</gene>
<dbReference type="RefSeq" id="WP_193910473.1">
    <property type="nucleotide sequence ID" value="NZ_JADEXG010000057.1"/>
</dbReference>
<name>A0A8J7AXR0_9CYAN</name>
<keyword evidence="5" id="KW-0472">Membrane</keyword>
<feature type="domain" description="CpcD-like" evidence="8">
    <location>
        <begin position="15"/>
        <end position="73"/>
    </location>
</feature>
<keyword evidence="2" id="KW-0042">Antenna complex</keyword>
<dbReference type="SMART" id="SM01094">
    <property type="entry name" value="CpcD"/>
    <property type="match status" value="1"/>
</dbReference>
<dbReference type="Pfam" id="PF01383">
    <property type="entry name" value="CpcD"/>
    <property type="match status" value="1"/>
</dbReference>
<feature type="region of interest" description="Disordered" evidence="7">
    <location>
        <begin position="75"/>
        <end position="99"/>
    </location>
</feature>
<evidence type="ECO:0000259" key="8">
    <source>
        <dbReference type="PROSITE" id="PS51441"/>
    </source>
</evidence>
<accession>A0A8J7AXR0</accession>
<proteinExistence type="predicted"/>
<dbReference type="GO" id="GO:0031676">
    <property type="term" value="C:plasma membrane-derived thylakoid membrane"/>
    <property type="evidence" value="ECO:0007669"/>
    <property type="project" value="UniProtKB-SubCell"/>
</dbReference>
<dbReference type="PROSITE" id="PS51441">
    <property type="entry name" value="CPCD_LIKE"/>
    <property type="match status" value="1"/>
</dbReference>
<evidence type="ECO:0000256" key="3">
    <source>
        <dbReference type="ARBA" id="ARBA00022738"/>
    </source>
</evidence>
<evidence type="ECO:0000256" key="4">
    <source>
        <dbReference type="ARBA" id="ARBA00023078"/>
    </source>
</evidence>
<organism evidence="9 10">
    <name type="scientific">Vasconcelosia minhoensis LEGE 07310</name>
    <dbReference type="NCBI Taxonomy" id="915328"/>
    <lineage>
        <taxon>Bacteria</taxon>
        <taxon>Bacillati</taxon>
        <taxon>Cyanobacteriota</taxon>
        <taxon>Cyanophyceae</taxon>
        <taxon>Nodosilineales</taxon>
        <taxon>Cymatolegaceae</taxon>
        <taxon>Vasconcelosia</taxon>
        <taxon>Vasconcelosia minhoensis</taxon>
    </lineage>
</organism>
<keyword evidence="4" id="KW-0793">Thylakoid</keyword>
<protein>
    <submittedName>
        <fullName evidence="9">Phycobilisome linker polypeptide</fullName>
    </submittedName>
</protein>
<evidence type="ECO:0000256" key="1">
    <source>
        <dbReference type="ARBA" id="ARBA00004445"/>
    </source>
</evidence>
<keyword evidence="3 6" id="KW-0605">Phycobilisome</keyword>
<evidence type="ECO:0000256" key="7">
    <source>
        <dbReference type="SAM" id="MobiDB-lite"/>
    </source>
</evidence>
<comment type="caution">
    <text evidence="9">The sequence shown here is derived from an EMBL/GenBank/DDBJ whole genome shotgun (WGS) entry which is preliminary data.</text>
</comment>
<comment type="subcellular location">
    <subcellularLocation>
        <location evidence="1">Cellular thylakoid membrane</location>
        <topology evidence="1">Peripheral membrane protein</topology>
        <orientation evidence="1">Cytoplasmic side</orientation>
    </subcellularLocation>
</comment>
<dbReference type="AlphaFoldDB" id="A0A8J7AXR0"/>
<dbReference type="InterPro" id="IPR008213">
    <property type="entry name" value="CpcD-like_dom"/>
</dbReference>
<evidence type="ECO:0000313" key="10">
    <source>
        <dbReference type="Proteomes" id="UP000636505"/>
    </source>
</evidence>
<keyword evidence="10" id="KW-1185">Reference proteome</keyword>
<dbReference type="Proteomes" id="UP000636505">
    <property type="component" value="Unassembled WGS sequence"/>
</dbReference>
<dbReference type="EMBL" id="JADEXG010000057">
    <property type="protein sequence ID" value="MBE9079473.1"/>
    <property type="molecule type" value="Genomic_DNA"/>
</dbReference>
<evidence type="ECO:0000313" key="9">
    <source>
        <dbReference type="EMBL" id="MBE9079473.1"/>
    </source>
</evidence>
<reference evidence="9" key="1">
    <citation type="submission" date="2020-10" db="EMBL/GenBank/DDBJ databases">
        <authorList>
            <person name="Castelo-Branco R."/>
            <person name="Eusebio N."/>
            <person name="Adriana R."/>
            <person name="Vieira A."/>
            <person name="Brugerolle De Fraissinette N."/>
            <person name="Rezende De Castro R."/>
            <person name="Schneider M.P."/>
            <person name="Vasconcelos V."/>
            <person name="Leao P.N."/>
        </authorList>
    </citation>
    <scope>NUCLEOTIDE SEQUENCE</scope>
    <source>
        <strain evidence="9">LEGE 07310</strain>
    </source>
</reference>
<sequence length="99" mass="10921">MLGQAAMLGTQSSKNRIFVYEVTGLKQNSQTDLNSYPVRRSGSQFIQVPYSRMNEEMRRITALGGKIVKIRSIEEMSEMEMSQNGSAPDGPSDDNGSEG</sequence>
<dbReference type="GO" id="GO:0030089">
    <property type="term" value="C:phycobilisome"/>
    <property type="evidence" value="ECO:0007669"/>
    <property type="project" value="UniProtKB-UniRule"/>
</dbReference>
<evidence type="ECO:0000256" key="5">
    <source>
        <dbReference type="ARBA" id="ARBA00023136"/>
    </source>
</evidence>
<evidence type="ECO:0000256" key="6">
    <source>
        <dbReference type="PROSITE-ProRule" id="PRU00771"/>
    </source>
</evidence>